<dbReference type="SUPFAM" id="SSF55811">
    <property type="entry name" value="Nudix"/>
    <property type="match status" value="1"/>
</dbReference>
<comment type="caution">
    <text evidence="4">The sequence shown here is derived from an EMBL/GenBank/DDBJ whole genome shotgun (WGS) entry which is preliminary data.</text>
</comment>
<proteinExistence type="predicted"/>
<comment type="cofactor">
    <cofactor evidence="1">
        <name>Mg(2+)</name>
        <dbReference type="ChEBI" id="CHEBI:18420"/>
    </cofactor>
</comment>
<sequence length="225" mass="24114">MLARLDGRCPLALQQRAGASAWVLPLQGATQALAALAQALRSAGCCGPWRDEQITVRGNAGQALATVERGAVRVLGMATEAVHLVGTSADGARLWLQQRAQTKPTHPGRWDTLMGGMVGAGESPDQALERETWEEAGLQLAQLQQLRMGGVVDFAHPCGEGGGAGYLIERITWYAAAVPEGVAPHNRDGEVQGFACLVHDQVQDWLAHERFTPEAARVLVDFYGW</sequence>
<evidence type="ECO:0000313" key="5">
    <source>
        <dbReference type="Proteomes" id="UP001501627"/>
    </source>
</evidence>
<name>A0ABP7RT76_9BURK</name>
<dbReference type="EMBL" id="BAABBP010000029">
    <property type="protein sequence ID" value="GAA4001920.1"/>
    <property type="molecule type" value="Genomic_DNA"/>
</dbReference>
<feature type="domain" description="Nudix hydrolase" evidence="3">
    <location>
        <begin position="77"/>
        <end position="220"/>
    </location>
</feature>
<keyword evidence="5" id="KW-1185">Reference proteome</keyword>
<gene>
    <name evidence="4" type="ORF">GCM10022279_27330</name>
</gene>
<dbReference type="Proteomes" id="UP001501627">
    <property type="component" value="Unassembled WGS sequence"/>
</dbReference>
<protein>
    <recommendedName>
        <fullName evidence="3">Nudix hydrolase domain-containing protein</fullName>
    </recommendedName>
</protein>
<keyword evidence="2" id="KW-0378">Hydrolase</keyword>
<evidence type="ECO:0000259" key="3">
    <source>
        <dbReference type="PROSITE" id="PS51462"/>
    </source>
</evidence>
<dbReference type="InterPro" id="IPR015797">
    <property type="entry name" value="NUDIX_hydrolase-like_dom_sf"/>
</dbReference>
<dbReference type="PROSITE" id="PS51462">
    <property type="entry name" value="NUDIX"/>
    <property type="match status" value="1"/>
</dbReference>
<dbReference type="Gene3D" id="3.90.79.10">
    <property type="entry name" value="Nucleoside Triphosphate Pyrophosphohydrolase"/>
    <property type="match status" value="1"/>
</dbReference>
<evidence type="ECO:0000313" key="4">
    <source>
        <dbReference type="EMBL" id="GAA4001920.1"/>
    </source>
</evidence>
<dbReference type="InterPro" id="IPR000086">
    <property type="entry name" value="NUDIX_hydrolase_dom"/>
</dbReference>
<organism evidence="4 5">
    <name type="scientific">Comamonas faecalis</name>
    <dbReference type="NCBI Taxonomy" id="1387849"/>
    <lineage>
        <taxon>Bacteria</taxon>
        <taxon>Pseudomonadati</taxon>
        <taxon>Pseudomonadota</taxon>
        <taxon>Betaproteobacteria</taxon>
        <taxon>Burkholderiales</taxon>
        <taxon>Comamonadaceae</taxon>
        <taxon>Comamonas</taxon>
    </lineage>
</organism>
<accession>A0ABP7RT76</accession>
<reference evidence="5" key="1">
    <citation type="journal article" date="2019" name="Int. J. Syst. Evol. Microbiol.">
        <title>The Global Catalogue of Microorganisms (GCM) 10K type strain sequencing project: providing services to taxonomists for standard genome sequencing and annotation.</title>
        <authorList>
            <consortium name="The Broad Institute Genomics Platform"/>
            <consortium name="The Broad Institute Genome Sequencing Center for Infectious Disease"/>
            <person name="Wu L."/>
            <person name="Ma J."/>
        </authorList>
    </citation>
    <scope>NUCLEOTIDE SEQUENCE [LARGE SCALE GENOMIC DNA]</scope>
    <source>
        <strain evidence="5">JCM 17561</strain>
    </source>
</reference>
<dbReference type="PROSITE" id="PS00893">
    <property type="entry name" value="NUDIX_BOX"/>
    <property type="match status" value="1"/>
</dbReference>
<dbReference type="CDD" id="cd03676">
    <property type="entry name" value="NUDIX_Tnr3_like"/>
    <property type="match status" value="1"/>
</dbReference>
<dbReference type="Pfam" id="PF00293">
    <property type="entry name" value="NUDIX"/>
    <property type="match status" value="1"/>
</dbReference>
<dbReference type="InterPro" id="IPR020084">
    <property type="entry name" value="NUDIX_hydrolase_CS"/>
</dbReference>
<evidence type="ECO:0000256" key="2">
    <source>
        <dbReference type="ARBA" id="ARBA00022801"/>
    </source>
</evidence>
<evidence type="ECO:0000256" key="1">
    <source>
        <dbReference type="ARBA" id="ARBA00001946"/>
    </source>
</evidence>